<feature type="repeat" description="TPR" evidence="3">
    <location>
        <begin position="226"/>
        <end position="259"/>
    </location>
</feature>
<name>A0A1I2ZI36_9BACT</name>
<keyword evidence="4" id="KW-0175">Coiled coil</keyword>
<dbReference type="InterPro" id="IPR011990">
    <property type="entry name" value="TPR-like_helical_dom_sf"/>
</dbReference>
<feature type="repeat" description="TPR" evidence="3">
    <location>
        <begin position="124"/>
        <end position="157"/>
    </location>
</feature>
<dbReference type="PROSITE" id="PS51257">
    <property type="entry name" value="PROKAR_LIPOPROTEIN"/>
    <property type="match status" value="1"/>
</dbReference>
<dbReference type="PANTHER" id="PTHR44858">
    <property type="entry name" value="TETRATRICOPEPTIDE REPEAT PROTEIN 6"/>
    <property type="match status" value="1"/>
</dbReference>
<dbReference type="SUPFAM" id="SSF48452">
    <property type="entry name" value="TPR-like"/>
    <property type="match status" value="1"/>
</dbReference>
<dbReference type="Pfam" id="PF13432">
    <property type="entry name" value="TPR_16"/>
    <property type="match status" value="3"/>
</dbReference>
<dbReference type="InterPro" id="IPR050498">
    <property type="entry name" value="Ycf3"/>
</dbReference>
<sequence>MRIWSLVLVVLSVGLASCATEEGSRERMVDLQQVKDDPEAQLQNLNIAIENSRRDGSLYARRAVVLLQKGELEKALEDAEEAVRLTKNEPASLFVKAQVLRAMGKPQEALPLALTAERNSYQSASLYVLLSELYLQRKEYEKAMEYILKAQELSPVNEFVFYYKGRVQEASGDSAEAVRNYKLALEQAPEFMQPQRELAAILIDKGEYNTAKPYLLQALKSSPDDAKLWYNRGLVYQQEQRQDSAVLAYNKAVSITDTLSAAHYRLGVYQLAQGYDFEAMEHLEKVYKVYRNNPDYLVTLATAFERNGLYTKALSMYQRLLRVDPKATYANRSIARLKYRIARPMPDSAAVRLQEQIER</sequence>
<evidence type="ECO:0000256" key="4">
    <source>
        <dbReference type="SAM" id="Coils"/>
    </source>
</evidence>
<evidence type="ECO:0000313" key="7">
    <source>
        <dbReference type="Proteomes" id="UP000198724"/>
    </source>
</evidence>
<feature type="coiled-coil region" evidence="4">
    <location>
        <begin position="62"/>
        <end position="89"/>
    </location>
</feature>
<dbReference type="STRING" id="1436961.SAMN05421739_11422"/>
<evidence type="ECO:0000256" key="3">
    <source>
        <dbReference type="PROSITE-ProRule" id="PRU00339"/>
    </source>
</evidence>
<feature type="repeat" description="TPR" evidence="3">
    <location>
        <begin position="294"/>
        <end position="327"/>
    </location>
</feature>
<dbReference type="SMART" id="SM00028">
    <property type="entry name" value="TPR"/>
    <property type="match status" value="8"/>
</dbReference>
<dbReference type="PROSITE" id="PS50005">
    <property type="entry name" value="TPR"/>
    <property type="match status" value="4"/>
</dbReference>
<dbReference type="InterPro" id="IPR019734">
    <property type="entry name" value="TPR_rpt"/>
</dbReference>
<organism evidence="6 7">
    <name type="scientific">Pontibacter chinhatensis</name>
    <dbReference type="NCBI Taxonomy" id="1436961"/>
    <lineage>
        <taxon>Bacteria</taxon>
        <taxon>Pseudomonadati</taxon>
        <taxon>Bacteroidota</taxon>
        <taxon>Cytophagia</taxon>
        <taxon>Cytophagales</taxon>
        <taxon>Hymenobacteraceae</taxon>
        <taxon>Pontibacter</taxon>
    </lineage>
</organism>
<keyword evidence="2 3" id="KW-0802">TPR repeat</keyword>
<dbReference type="OrthoDB" id="916447at2"/>
<feature type="chain" id="PRO_5011635602" evidence="5">
    <location>
        <begin position="20"/>
        <end position="359"/>
    </location>
</feature>
<protein>
    <submittedName>
        <fullName evidence="6">Tfp pilus assembly protein PilF</fullName>
    </submittedName>
</protein>
<feature type="signal peptide" evidence="5">
    <location>
        <begin position="1"/>
        <end position="19"/>
    </location>
</feature>
<dbReference type="RefSeq" id="WP_092105580.1">
    <property type="nucleotide sequence ID" value="NZ_FOOT01000014.1"/>
</dbReference>
<dbReference type="Gene3D" id="1.25.40.10">
    <property type="entry name" value="Tetratricopeptide repeat domain"/>
    <property type="match status" value="2"/>
</dbReference>
<accession>A0A1I2ZI36</accession>
<dbReference type="PANTHER" id="PTHR44858:SF1">
    <property type="entry name" value="UDP-N-ACETYLGLUCOSAMINE--PEPTIDE N-ACETYLGLUCOSAMINYLTRANSFERASE SPINDLY-RELATED"/>
    <property type="match status" value="1"/>
</dbReference>
<feature type="repeat" description="TPR" evidence="3">
    <location>
        <begin position="56"/>
        <end position="89"/>
    </location>
</feature>
<reference evidence="7" key="1">
    <citation type="submission" date="2016-10" db="EMBL/GenBank/DDBJ databases">
        <authorList>
            <person name="Varghese N."/>
            <person name="Submissions S."/>
        </authorList>
    </citation>
    <scope>NUCLEOTIDE SEQUENCE [LARGE SCALE GENOMIC DNA]</scope>
    <source>
        <strain evidence="7">LP51</strain>
    </source>
</reference>
<dbReference type="Pfam" id="PF13181">
    <property type="entry name" value="TPR_8"/>
    <property type="match status" value="1"/>
</dbReference>
<dbReference type="EMBL" id="FOOT01000014">
    <property type="protein sequence ID" value="SFH37483.1"/>
    <property type="molecule type" value="Genomic_DNA"/>
</dbReference>
<dbReference type="AlphaFoldDB" id="A0A1I2ZI36"/>
<keyword evidence="7" id="KW-1185">Reference proteome</keyword>
<proteinExistence type="predicted"/>
<dbReference type="Proteomes" id="UP000198724">
    <property type="component" value="Unassembled WGS sequence"/>
</dbReference>
<evidence type="ECO:0000256" key="5">
    <source>
        <dbReference type="SAM" id="SignalP"/>
    </source>
</evidence>
<evidence type="ECO:0000256" key="2">
    <source>
        <dbReference type="ARBA" id="ARBA00022803"/>
    </source>
</evidence>
<keyword evidence="5" id="KW-0732">Signal</keyword>
<keyword evidence="1" id="KW-0677">Repeat</keyword>
<evidence type="ECO:0000313" key="6">
    <source>
        <dbReference type="EMBL" id="SFH37483.1"/>
    </source>
</evidence>
<gene>
    <name evidence="6" type="ORF">SAMN05421739_11422</name>
</gene>
<evidence type="ECO:0000256" key="1">
    <source>
        <dbReference type="ARBA" id="ARBA00022737"/>
    </source>
</evidence>